<dbReference type="InterPro" id="IPR027417">
    <property type="entry name" value="P-loop_NTPase"/>
</dbReference>
<evidence type="ECO:0000313" key="4">
    <source>
        <dbReference type="EMBL" id="OGD67505.1"/>
    </source>
</evidence>
<evidence type="ECO:0000259" key="3">
    <source>
        <dbReference type="Pfam" id="PF19044"/>
    </source>
</evidence>
<feature type="coiled-coil region" evidence="1">
    <location>
        <begin position="99"/>
        <end position="151"/>
    </location>
</feature>
<evidence type="ECO:0000256" key="2">
    <source>
        <dbReference type="SAM" id="MobiDB-lite"/>
    </source>
</evidence>
<dbReference type="STRING" id="1797580.A2Z61_00820"/>
<sequence length="625" mass="71075">MSLFDFFKKKEKKPVETLSPILPQEIYEAGVLELGDIIAPSALKITPRELNLGDKIMRTFFVISYPRFLSESWFSPIINLDKMFDVSIFIHPINTATILRKFQKKVAEVESQIHTREEKGLVRDPILDTAYQDLEDLRDKLQQAQERLFDVGLYISIYGDTKEELDKTETEIKSILESKLVYIKPALFQQEQGFKSMLPVATDVLNIHSKLNSEPLSSIFPFISFDLTADKGILYGVNRHNSSLVLFDRFTLENYNSVVFAVAGSGKSYAMKLEILRTLMFDTEVIVIDPEREYEYLAEATGGRYFNISLSSEHHINPFDLPVAREDEAPSDILRSNIVHLVGLFRIMLGGLTPEEDAIIDRAITETYALKDITPNSNFANVSSPLLSDFELVLAGMEGSESLVQRLSKYTKGTWAGFLNRPTNVDINKKFVVFSVRDMEDDLKPVAMYIITHYIWNAIRKNLKKRLLVIDEAWWMMKSEDTASFLFSMAKRGRKYYLGLATITQDVSDFLKSPYGLPLITNSSIQILLKQSPTAIDVVQQTFNLSDEEKYLLLESDVGEGIFFAGLKHVAIKIIASYTEDQIITSDPSQILSIKKAREELSGKEEEGKQADTSRIKQMRQGFTL</sequence>
<dbReference type="InterPro" id="IPR043964">
    <property type="entry name" value="P-loop_TraG"/>
</dbReference>
<dbReference type="SUPFAM" id="SSF52540">
    <property type="entry name" value="P-loop containing nucleoside triphosphate hydrolases"/>
    <property type="match status" value="1"/>
</dbReference>
<keyword evidence="1" id="KW-0175">Coiled coil</keyword>
<feature type="compositionally biased region" description="Basic and acidic residues" evidence="2">
    <location>
        <begin position="602"/>
        <end position="615"/>
    </location>
</feature>
<dbReference type="PANTHER" id="PTHR30121:SF6">
    <property type="entry name" value="SLR6007 PROTEIN"/>
    <property type="match status" value="1"/>
</dbReference>
<reference evidence="4 5" key="1">
    <citation type="journal article" date="2016" name="Nat. Commun.">
        <title>Thousands of microbial genomes shed light on interconnected biogeochemical processes in an aquifer system.</title>
        <authorList>
            <person name="Anantharaman K."/>
            <person name="Brown C.T."/>
            <person name="Hug L.A."/>
            <person name="Sharon I."/>
            <person name="Castelle C.J."/>
            <person name="Probst A.J."/>
            <person name="Thomas B.C."/>
            <person name="Singh A."/>
            <person name="Wilkins M.J."/>
            <person name="Karaoz U."/>
            <person name="Brodie E.L."/>
            <person name="Williams K.H."/>
            <person name="Hubbard S.S."/>
            <person name="Banfield J.F."/>
        </authorList>
    </citation>
    <scope>NUCLEOTIDE SEQUENCE [LARGE SCALE GENOMIC DNA]</scope>
</reference>
<dbReference type="EMBL" id="MFAC01000008">
    <property type="protein sequence ID" value="OGD67505.1"/>
    <property type="molecule type" value="Genomic_DNA"/>
</dbReference>
<accession>A0A1F5EJE6</accession>
<dbReference type="PANTHER" id="PTHR30121">
    <property type="entry name" value="UNCHARACTERIZED PROTEIN YJGR-RELATED"/>
    <property type="match status" value="1"/>
</dbReference>
<dbReference type="NCBIfam" id="NF045971">
    <property type="entry name" value="conju_CD1110"/>
    <property type="match status" value="1"/>
</dbReference>
<gene>
    <name evidence="4" type="ORF">A2Z61_00820</name>
</gene>
<organism evidence="4 5">
    <name type="scientific">Candidatus Campbellbacteria bacterium RIFCSPLOWO2_02_35_12</name>
    <dbReference type="NCBI Taxonomy" id="1797580"/>
    <lineage>
        <taxon>Bacteria</taxon>
        <taxon>Candidatus Campbelliibacteriota</taxon>
    </lineage>
</organism>
<dbReference type="InterPro" id="IPR051162">
    <property type="entry name" value="T4SS_component"/>
</dbReference>
<proteinExistence type="predicted"/>
<feature type="domain" description="TraG P-loop" evidence="3">
    <location>
        <begin position="251"/>
        <end position="554"/>
    </location>
</feature>
<dbReference type="AlphaFoldDB" id="A0A1F5EJE6"/>
<dbReference type="Gene3D" id="1.10.8.730">
    <property type="match status" value="1"/>
</dbReference>
<dbReference type="Gene3D" id="3.40.50.300">
    <property type="entry name" value="P-loop containing nucleotide triphosphate hydrolases"/>
    <property type="match status" value="1"/>
</dbReference>
<evidence type="ECO:0000313" key="5">
    <source>
        <dbReference type="Proteomes" id="UP000186029"/>
    </source>
</evidence>
<feature type="region of interest" description="Disordered" evidence="2">
    <location>
        <begin position="602"/>
        <end position="625"/>
    </location>
</feature>
<comment type="caution">
    <text evidence="4">The sequence shown here is derived from an EMBL/GenBank/DDBJ whole genome shotgun (WGS) entry which is preliminary data.</text>
</comment>
<dbReference type="Proteomes" id="UP000186029">
    <property type="component" value="Unassembled WGS sequence"/>
</dbReference>
<name>A0A1F5EJE6_9BACT</name>
<evidence type="ECO:0000256" key="1">
    <source>
        <dbReference type="SAM" id="Coils"/>
    </source>
</evidence>
<protein>
    <submittedName>
        <fullName evidence="4">Conjugal transfer protein TraC</fullName>
    </submittedName>
</protein>
<dbReference type="Pfam" id="PF19044">
    <property type="entry name" value="P-loop_TraG"/>
    <property type="match status" value="1"/>
</dbReference>